<feature type="transmembrane region" description="Helical" evidence="8">
    <location>
        <begin position="337"/>
        <end position="354"/>
    </location>
</feature>
<reference evidence="9" key="1">
    <citation type="submission" date="2022-05" db="EMBL/GenBank/DDBJ databases">
        <title>Corynebacterium sp. TA-R-1 sp. nov., isolated from human feces.</title>
        <authorList>
            <person name="Shamsuzzaman M."/>
            <person name="Dahal R.H."/>
        </authorList>
    </citation>
    <scope>NUCLEOTIDE SEQUENCE</scope>
    <source>
        <strain evidence="9">TA-R-1</strain>
    </source>
</reference>
<evidence type="ECO:0000256" key="1">
    <source>
        <dbReference type="ARBA" id="ARBA00004651"/>
    </source>
</evidence>
<feature type="transmembrane region" description="Helical" evidence="8">
    <location>
        <begin position="267"/>
        <end position="285"/>
    </location>
</feature>
<keyword evidence="5 8" id="KW-1133">Transmembrane helix</keyword>
<dbReference type="Pfam" id="PF09594">
    <property type="entry name" value="GT87"/>
    <property type="match status" value="1"/>
</dbReference>
<feature type="transmembrane region" description="Helical" evidence="8">
    <location>
        <begin position="149"/>
        <end position="169"/>
    </location>
</feature>
<dbReference type="InterPro" id="IPR018584">
    <property type="entry name" value="GT87"/>
</dbReference>
<dbReference type="Proteomes" id="UP001204000">
    <property type="component" value="Unassembled WGS sequence"/>
</dbReference>
<evidence type="ECO:0000313" key="9">
    <source>
        <dbReference type="EMBL" id="MCP1387202.1"/>
    </source>
</evidence>
<evidence type="ECO:0000256" key="6">
    <source>
        <dbReference type="ARBA" id="ARBA00023136"/>
    </source>
</evidence>
<feature type="transmembrane region" description="Helical" evidence="8">
    <location>
        <begin position="291"/>
        <end position="316"/>
    </location>
</feature>
<evidence type="ECO:0000256" key="8">
    <source>
        <dbReference type="SAM" id="Phobius"/>
    </source>
</evidence>
<feature type="transmembrane region" description="Helical" evidence="8">
    <location>
        <begin position="206"/>
        <end position="225"/>
    </location>
</feature>
<keyword evidence="4 8" id="KW-0812">Transmembrane</keyword>
<comment type="subcellular location">
    <subcellularLocation>
        <location evidence="1">Cell membrane</location>
        <topology evidence="1">Multi-pass membrane protein</topology>
    </subcellularLocation>
</comment>
<dbReference type="RefSeq" id="WP_253576264.1">
    <property type="nucleotide sequence ID" value="NZ_JAMFTQ010000002.1"/>
</dbReference>
<sequence>MLETIWTAPRPAADIRPARVLSAAAWPLAILLIIHRLAVLARAGAVTDDFTTVWSAARRFVERVPVYNEVYHYVNPHYLYNPGATLLLSPLGLIPSMEAARPWFIALNAGCIIVALAWLTRLSGYRLSSPVFPVALALAFATEAVTNTLVFANINGVLLLALTAFLALLLRDSPIAAGVVLGLAILVKPMFAPLIVLPFMLLRWRAVAAAIAVPVVLNLVAWPLTPGAGDYLDKLVPYLGQTRDYANSSLAGFAVYFGMPGRLHGTLFLLLAAAVAVAVLGLARWRFSDTWLFLAVSSGVLLTGVCLLSSLGQAYYSMMLFPALFTVLHRASPMHTWPAWLGAFCCLAPLAWVVPAHPVAGRWVGTFLPTAGWALFILAAAAWVVSVQIHNRSGGQTNERAELQGMDRGAVAREAHAGRVLRPAPGRH</sequence>
<comment type="caution">
    <text evidence="9">The sequence shown here is derived from an EMBL/GenBank/DDBJ whole genome shotgun (WGS) entry which is preliminary data.</text>
</comment>
<keyword evidence="2" id="KW-1003">Cell membrane</keyword>
<evidence type="ECO:0000256" key="7">
    <source>
        <dbReference type="ARBA" id="ARBA00024033"/>
    </source>
</evidence>
<evidence type="ECO:0000256" key="4">
    <source>
        <dbReference type="ARBA" id="ARBA00022692"/>
    </source>
</evidence>
<dbReference type="EMBL" id="JAMFTQ010000002">
    <property type="protein sequence ID" value="MCP1387202.1"/>
    <property type="molecule type" value="Genomic_DNA"/>
</dbReference>
<evidence type="ECO:0000313" key="10">
    <source>
        <dbReference type="Proteomes" id="UP001204000"/>
    </source>
</evidence>
<gene>
    <name evidence="9" type="ORF">M5J20_03240</name>
</gene>
<proteinExistence type="inferred from homology"/>
<feature type="transmembrane region" description="Helical" evidence="8">
    <location>
        <begin position="103"/>
        <end position="119"/>
    </location>
</feature>
<feature type="transmembrane region" description="Helical" evidence="8">
    <location>
        <begin position="175"/>
        <end position="199"/>
    </location>
</feature>
<protein>
    <submittedName>
        <fullName evidence="9">DUF2029 domain-containing protein</fullName>
    </submittedName>
</protein>
<name>A0ABT1G025_9CORY</name>
<comment type="similarity">
    <text evidence="7">Belongs to the glycosyltransferase 87 family.</text>
</comment>
<keyword evidence="10" id="KW-1185">Reference proteome</keyword>
<evidence type="ECO:0000256" key="5">
    <source>
        <dbReference type="ARBA" id="ARBA00022989"/>
    </source>
</evidence>
<feature type="transmembrane region" description="Helical" evidence="8">
    <location>
        <begin position="366"/>
        <end position="385"/>
    </location>
</feature>
<evidence type="ECO:0000256" key="3">
    <source>
        <dbReference type="ARBA" id="ARBA00022679"/>
    </source>
</evidence>
<keyword evidence="3" id="KW-0808">Transferase</keyword>
<feature type="transmembrane region" description="Helical" evidence="8">
    <location>
        <begin position="20"/>
        <end position="39"/>
    </location>
</feature>
<evidence type="ECO:0000256" key="2">
    <source>
        <dbReference type="ARBA" id="ARBA00022475"/>
    </source>
</evidence>
<organism evidence="9 10">
    <name type="scientific">Corynebacterium stercoris</name>
    <dbReference type="NCBI Taxonomy" id="2943490"/>
    <lineage>
        <taxon>Bacteria</taxon>
        <taxon>Bacillati</taxon>
        <taxon>Actinomycetota</taxon>
        <taxon>Actinomycetes</taxon>
        <taxon>Mycobacteriales</taxon>
        <taxon>Corynebacteriaceae</taxon>
        <taxon>Corynebacterium</taxon>
    </lineage>
</organism>
<keyword evidence="6 8" id="KW-0472">Membrane</keyword>
<accession>A0ABT1G025</accession>